<keyword evidence="4" id="KW-1185">Reference proteome</keyword>
<evidence type="ECO:0000256" key="1">
    <source>
        <dbReference type="SAM" id="MobiDB-lite"/>
    </source>
</evidence>
<evidence type="ECO:0000313" key="4">
    <source>
        <dbReference type="Proteomes" id="UP001172457"/>
    </source>
</evidence>
<name>A0AA38SWZ7_9ASTR</name>
<dbReference type="SUPFAM" id="SSF53098">
    <property type="entry name" value="Ribonuclease H-like"/>
    <property type="match status" value="1"/>
</dbReference>
<protein>
    <recommendedName>
        <fullName evidence="2">Reverse transcriptase Ty1/copia-type domain-containing protein</fullName>
    </recommendedName>
</protein>
<dbReference type="EMBL" id="JARYMX010000005">
    <property type="protein sequence ID" value="KAJ9546423.1"/>
    <property type="molecule type" value="Genomic_DNA"/>
</dbReference>
<dbReference type="Pfam" id="PF07727">
    <property type="entry name" value="RVT_2"/>
    <property type="match status" value="1"/>
</dbReference>
<sequence>MVMRNKTCHIVETSLAILFNGHVPPTYWVHAFRSAVYIINRLPTLVLQNKSPFELLFNRCPSYDLFSDTCHLVTFPTDLSPSPTPLTLTSVEPDRTPLTTTPTHPTPATVQSTLVVDATTPIQPSIVPTTGGHPMQTQAKSGIFKPKHCMDLAHTTISSTLFVAIVPPVLKRPLNIPFGIAMNKEMEALRRNQTWMLVPRPPHHNVVGIKWLYRTKYRADGSWKLHQLDVNNAFLNGDLNELVFMEQPPGSDDHLIRQFSDKLHAEFAIKDLGRLNFFLGLEVTHIDSGLFLSQSKYARDILERAKLLDSKPVATPLATNIAFTTSVSQFLQAPTVPHFQAVKRILRYVKSTMSYGLHFTRTKLLTSLVTLMRIGLGVLRPVAPSMATRYFWGVISSLGVPKSNLTVFRSCCESEYRAMASILDLFLPSFR</sequence>
<reference evidence="3" key="1">
    <citation type="submission" date="2023-03" db="EMBL/GenBank/DDBJ databases">
        <title>Chromosome-scale reference genome and RAD-based genetic map of yellow starthistle (Centaurea solstitialis) reveal putative structural variation and QTLs associated with invader traits.</title>
        <authorList>
            <person name="Reatini B."/>
            <person name="Cang F.A."/>
            <person name="Jiang Q."/>
            <person name="Mckibben M.T.W."/>
            <person name="Barker M.S."/>
            <person name="Rieseberg L.H."/>
            <person name="Dlugosch K.M."/>
        </authorList>
    </citation>
    <scope>NUCLEOTIDE SEQUENCE</scope>
    <source>
        <strain evidence="3">CAN-66</strain>
        <tissue evidence="3">Leaf</tissue>
    </source>
</reference>
<dbReference type="InterPro" id="IPR012337">
    <property type="entry name" value="RNaseH-like_sf"/>
</dbReference>
<dbReference type="PANTHER" id="PTHR11439:SF455">
    <property type="entry name" value="RLK (RECEPTOR-LIKE PROTEIN KINASE) 8, PUTATIVE-RELATED"/>
    <property type="match status" value="1"/>
</dbReference>
<gene>
    <name evidence="3" type="ORF">OSB04_018966</name>
</gene>
<evidence type="ECO:0000259" key="2">
    <source>
        <dbReference type="Pfam" id="PF07727"/>
    </source>
</evidence>
<dbReference type="InterPro" id="IPR013103">
    <property type="entry name" value="RVT_2"/>
</dbReference>
<dbReference type="PANTHER" id="PTHR11439">
    <property type="entry name" value="GAG-POL-RELATED RETROTRANSPOSON"/>
    <property type="match status" value="1"/>
</dbReference>
<accession>A0AA38SWZ7</accession>
<dbReference type="AlphaFoldDB" id="A0AA38SWZ7"/>
<evidence type="ECO:0000313" key="3">
    <source>
        <dbReference type="EMBL" id="KAJ9546423.1"/>
    </source>
</evidence>
<dbReference type="Proteomes" id="UP001172457">
    <property type="component" value="Chromosome 5"/>
</dbReference>
<organism evidence="3 4">
    <name type="scientific">Centaurea solstitialis</name>
    <name type="common">yellow star-thistle</name>
    <dbReference type="NCBI Taxonomy" id="347529"/>
    <lineage>
        <taxon>Eukaryota</taxon>
        <taxon>Viridiplantae</taxon>
        <taxon>Streptophyta</taxon>
        <taxon>Embryophyta</taxon>
        <taxon>Tracheophyta</taxon>
        <taxon>Spermatophyta</taxon>
        <taxon>Magnoliopsida</taxon>
        <taxon>eudicotyledons</taxon>
        <taxon>Gunneridae</taxon>
        <taxon>Pentapetalae</taxon>
        <taxon>asterids</taxon>
        <taxon>campanulids</taxon>
        <taxon>Asterales</taxon>
        <taxon>Asteraceae</taxon>
        <taxon>Carduoideae</taxon>
        <taxon>Cardueae</taxon>
        <taxon>Centaureinae</taxon>
        <taxon>Centaurea</taxon>
    </lineage>
</organism>
<feature type="region of interest" description="Disordered" evidence="1">
    <location>
        <begin position="84"/>
        <end position="108"/>
    </location>
</feature>
<comment type="caution">
    <text evidence="3">The sequence shown here is derived from an EMBL/GenBank/DDBJ whole genome shotgun (WGS) entry which is preliminary data.</text>
</comment>
<proteinExistence type="predicted"/>
<feature type="domain" description="Reverse transcriptase Ty1/copia-type" evidence="2">
    <location>
        <begin position="250"/>
        <end position="317"/>
    </location>
</feature>